<evidence type="ECO:0000256" key="2">
    <source>
        <dbReference type="ARBA" id="ARBA00023015"/>
    </source>
</evidence>
<keyword evidence="8" id="KW-1185">Reference proteome</keyword>
<dbReference type="PANTHER" id="PTHR31221">
    <property type="entry name" value="WRKY TRANSCRIPTION FACTOR PROTEIN 1-RELATED"/>
    <property type="match status" value="1"/>
</dbReference>
<name>A0ABR0U7C1_REHGL</name>
<evidence type="ECO:0000313" key="8">
    <source>
        <dbReference type="Proteomes" id="UP001318860"/>
    </source>
</evidence>
<dbReference type="SMART" id="SM00774">
    <property type="entry name" value="WRKY"/>
    <property type="match status" value="1"/>
</dbReference>
<evidence type="ECO:0000256" key="5">
    <source>
        <dbReference type="ARBA" id="ARBA00023242"/>
    </source>
</evidence>
<dbReference type="InterPro" id="IPR003657">
    <property type="entry name" value="WRKY_dom"/>
</dbReference>
<comment type="subcellular location">
    <subcellularLocation>
        <location evidence="1">Nucleus</location>
    </subcellularLocation>
</comment>
<organism evidence="7 8">
    <name type="scientific">Rehmannia glutinosa</name>
    <name type="common">Chinese foxglove</name>
    <dbReference type="NCBI Taxonomy" id="99300"/>
    <lineage>
        <taxon>Eukaryota</taxon>
        <taxon>Viridiplantae</taxon>
        <taxon>Streptophyta</taxon>
        <taxon>Embryophyta</taxon>
        <taxon>Tracheophyta</taxon>
        <taxon>Spermatophyta</taxon>
        <taxon>Magnoliopsida</taxon>
        <taxon>eudicotyledons</taxon>
        <taxon>Gunneridae</taxon>
        <taxon>Pentapetalae</taxon>
        <taxon>asterids</taxon>
        <taxon>lamiids</taxon>
        <taxon>Lamiales</taxon>
        <taxon>Orobanchaceae</taxon>
        <taxon>Rehmannieae</taxon>
        <taxon>Rehmannia</taxon>
    </lineage>
</organism>
<feature type="domain" description="WRKY" evidence="6">
    <location>
        <begin position="28"/>
        <end position="91"/>
    </location>
</feature>
<evidence type="ECO:0000256" key="1">
    <source>
        <dbReference type="ARBA" id="ARBA00004123"/>
    </source>
</evidence>
<dbReference type="Pfam" id="PF03106">
    <property type="entry name" value="WRKY"/>
    <property type="match status" value="1"/>
</dbReference>
<keyword evidence="2" id="KW-0805">Transcription regulation</keyword>
<dbReference type="Proteomes" id="UP001318860">
    <property type="component" value="Unassembled WGS sequence"/>
</dbReference>
<keyword evidence="5" id="KW-0539">Nucleus</keyword>
<accession>A0ABR0U7C1</accession>
<dbReference type="PANTHER" id="PTHR31221:SF283">
    <property type="entry name" value="WRKY DOMAIN-CONTAINING PROTEIN"/>
    <property type="match status" value="1"/>
</dbReference>
<dbReference type="InterPro" id="IPR044810">
    <property type="entry name" value="WRKY_plant"/>
</dbReference>
<dbReference type="SUPFAM" id="SSF118290">
    <property type="entry name" value="WRKY DNA-binding domain"/>
    <property type="match status" value="1"/>
</dbReference>
<keyword evidence="3" id="KW-0238">DNA-binding</keyword>
<dbReference type="InterPro" id="IPR036576">
    <property type="entry name" value="WRKY_dom_sf"/>
</dbReference>
<evidence type="ECO:0000256" key="3">
    <source>
        <dbReference type="ARBA" id="ARBA00023125"/>
    </source>
</evidence>
<proteinExistence type="predicted"/>
<evidence type="ECO:0000259" key="6">
    <source>
        <dbReference type="PROSITE" id="PS50811"/>
    </source>
</evidence>
<evidence type="ECO:0000256" key="4">
    <source>
        <dbReference type="ARBA" id="ARBA00023163"/>
    </source>
</evidence>
<protein>
    <recommendedName>
        <fullName evidence="6">WRKY domain-containing protein</fullName>
    </recommendedName>
</protein>
<dbReference type="Gene3D" id="2.20.25.80">
    <property type="entry name" value="WRKY domain"/>
    <property type="match status" value="1"/>
</dbReference>
<evidence type="ECO:0000313" key="7">
    <source>
        <dbReference type="EMBL" id="KAK6118417.1"/>
    </source>
</evidence>
<gene>
    <name evidence="7" type="ORF">DH2020_047834</name>
</gene>
<dbReference type="PROSITE" id="PS50811">
    <property type="entry name" value="WRKY"/>
    <property type="match status" value="1"/>
</dbReference>
<comment type="caution">
    <text evidence="7">The sequence shown here is derived from an EMBL/GenBank/DDBJ whole genome shotgun (WGS) entry which is preliminary data.</text>
</comment>
<dbReference type="EMBL" id="JABTTQ020003341">
    <property type="protein sequence ID" value="KAK6118417.1"/>
    <property type="molecule type" value="Genomic_DNA"/>
</dbReference>
<reference evidence="7 8" key="1">
    <citation type="journal article" date="2021" name="Comput. Struct. Biotechnol. J.">
        <title>De novo genome assembly of the potent medicinal plant Rehmannia glutinosa using nanopore technology.</title>
        <authorList>
            <person name="Ma L."/>
            <person name="Dong C."/>
            <person name="Song C."/>
            <person name="Wang X."/>
            <person name="Zheng X."/>
            <person name="Niu Y."/>
            <person name="Chen S."/>
            <person name="Feng W."/>
        </authorList>
    </citation>
    <scope>NUCLEOTIDE SEQUENCE [LARGE SCALE GENOMIC DNA]</scope>
    <source>
        <strain evidence="7">DH-2019</strain>
    </source>
</reference>
<sequence>MSGGKCRRDLKKYKTEEELIRFAFRTKTDLEIMDDGYKWRKYGKKKVKNNPNPRNYFKCSNGGCSVKKRVERDSEDPSYVITTYQGLHNHI</sequence>
<keyword evidence="4" id="KW-0804">Transcription</keyword>